<dbReference type="CDD" id="cd02440">
    <property type="entry name" value="AdoMet_MTases"/>
    <property type="match status" value="1"/>
</dbReference>
<proteinExistence type="predicted"/>
<keyword evidence="1" id="KW-0489">Methyltransferase</keyword>
<keyword evidence="3" id="KW-0949">S-adenosyl-L-methionine</keyword>
<dbReference type="Gene3D" id="3.40.50.150">
    <property type="entry name" value="Vaccinia Virus protein VP39"/>
    <property type="match status" value="1"/>
</dbReference>
<accession>A0AAU9CS51</accession>
<evidence type="ECO:0000256" key="3">
    <source>
        <dbReference type="ARBA" id="ARBA00022691"/>
    </source>
</evidence>
<keyword evidence="2" id="KW-0808">Transferase</keyword>
<organism evidence="4 5">
    <name type="scientific">Fulvitalea axinellae</name>
    <dbReference type="NCBI Taxonomy" id="1182444"/>
    <lineage>
        <taxon>Bacteria</taxon>
        <taxon>Pseudomonadati</taxon>
        <taxon>Bacteroidota</taxon>
        <taxon>Cytophagia</taxon>
        <taxon>Cytophagales</taxon>
        <taxon>Persicobacteraceae</taxon>
        <taxon>Fulvitalea</taxon>
    </lineage>
</organism>
<dbReference type="Proteomes" id="UP001348817">
    <property type="component" value="Chromosome"/>
</dbReference>
<dbReference type="Pfam" id="PF01596">
    <property type="entry name" value="Methyltransf_3"/>
    <property type="match status" value="1"/>
</dbReference>
<dbReference type="SUPFAM" id="SSF53335">
    <property type="entry name" value="S-adenosyl-L-methionine-dependent methyltransferases"/>
    <property type="match status" value="1"/>
</dbReference>
<dbReference type="InterPro" id="IPR050362">
    <property type="entry name" value="Cation-dep_OMT"/>
</dbReference>
<evidence type="ECO:0000256" key="2">
    <source>
        <dbReference type="ARBA" id="ARBA00022679"/>
    </source>
</evidence>
<dbReference type="GO" id="GO:0032259">
    <property type="term" value="P:methylation"/>
    <property type="evidence" value="ECO:0007669"/>
    <property type="project" value="UniProtKB-KW"/>
</dbReference>
<keyword evidence="5" id="KW-1185">Reference proteome</keyword>
<dbReference type="GO" id="GO:0008171">
    <property type="term" value="F:O-methyltransferase activity"/>
    <property type="evidence" value="ECO:0007669"/>
    <property type="project" value="InterPro"/>
</dbReference>
<evidence type="ECO:0000256" key="1">
    <source>
        <dbReference type="ARBA" id="ARBA00022603"/>
    </source>
</evidence>
<protein>
    <submittedName>
        <fullName evidence="4">O-methyltransferase</fullName>
    </submittedName>
</protein>
<dbReference type="PANTHER" id="PTHR10509:SF14">
    <property type="entry name" value="CAFFEOYL-COA O-METHYLTRANSFERASE 3-RELATED"/>
    <property type="match status" value="1"/>
</dbReference>
<evidence type="ECO:0000313" key="4">
    <source>
        <dbReference type="EMBL" id="BDD09797.1"/>
    </source>
</evidence>
<dbReference type="EMBL" id="AP025314">
    <property type="protein sequence ID" value="BDD09797.1"/>
    <property type="molecule type" value="Genomic_DNA"/>
</dbReference>
<name>A0AAU9CS51_9BACT</name>
<dbReference type="PANTHER" id="PTHR10509">
    <property type="entry name" value="O-METHYLTRANSFERASE-RELATED"/>
    <property type="match status" value="1"/>
</dbReference>
<dbReference type="InterPro" id="IPR029063">
    <property type="entry name" value="SAM-dependent_MTases_sf"/>
</dbReference>
<evidence type="ECO:0000313" key="5">
    <source>
        <dbReference type="Proteomes" id="UP001348817"/>
    </source>
</evidence>
<dbReference type="GO" id="GO:0008757">
    <property type="term" value="F:S-adenosylmethionine-dependent methyltransferase activity"/>
    <property type="evidence" value="ECO:0007669"/>
    <property type="project" value="TreeGrafter"/>
</dbReference>
<dbReference type="RefSeq" id="WP_338391388.1">
    <property type="nucleotide sequence ID" value="NZ_AP025314.1"/>
</dbReference>
<dbReference type="InterPro" id="IPR002935">
    <property type="entry name" value="SAM_O-MeTrfase"/>
</dbReference>
<gene>
    <name evidence="4" type="ORF">FUAX_22290</name>
</gene>
<sequence>MEFLPEDIQAYSDAHTEDEPELLSRLNRETHVNIMRPRMLSGHFQGRLLSFITHLINPKKVLEVGTYTGYSALSIAEGLAEDGKLVTIDKNEELESMVQQYIDEAGLSEKVEYRVGDAREIIPELDGGFDLVFLDADKESYATYYDLVFEKLNPGGVILADNVLWSGKVIPERRKKLDRDTEAILAFNDMVKNDDRVQCVLLPVRDGIMMARKK</sequence>
<reference evidence="4 5" key="1">
    <citation type="submission" date="2021-12" db="EMBL/GenBank/DDBJ databases">
        <title>Genome sequencing of bacteria with rrn-lacking chromosome and rrn-plasmid.</title>
        <authorList>
            <person name="Anda M."/>
            <person name="Iwasaki W."/>
        </authorList>
    </citation>
    <scope>NUCLEOTIDE SEQUENCE [LARGE SCALE GENOMIC DNA]</scope>
    <source>
        <strain evidence="4 5">DSM 100852</strain>
    </source>
</reference>
<dbReference type="PROSITE" id="PS51682">
    <property type="entry name" value="SAM_OMT_I"/>
    <property type="match status" value="1"/>
</dbReference>
<dbReference type="AlphaFoldDB" id="A0AAU9CS51"/>
<dbReference type="KEGG" id="fax:FUAX_22290"/>